<dbReference type="Proteomes" id="UP000001485">
    <property type="component" value="Chromosome"/>
</dbReference>
<protein>
    <recommendedName>
        <fullName evidence="3">Transposase</fullName>
    </recommendedName>
</protein>
<proteinExistence type="predicted"/>
<dbReference type="KEGG" id="eic:NT01EI_3232"/>
<accession>C5BGH0</accession>
<reference evidence="2" key="1">
    <citation type="submission" date="2009-03" db="EMBL/GenBank/DDBJ databases">
        <title>Complete genome sequence of Edwardsiella ictaluri 93-146.</title>
        <authorList>
            <person name="Williams M.L."/>
            <person name="Gillaspy A.F."/>
            <person name="Dyer D.W."/>
            <person name="Thune R.L."/>
            <person name="Waldbieser G.C."/>
            <person name="Schuster S.C."/>
            <person name="Gipson J."/>
            <person name="Zaitshik J."/>
            <person name="Landry C."/>
            <person name="Lawrence M.L."/>
        </authorList>
    </citation>
    <scope>NUCLEOTIDE SEQUENCE [LARGE SCALE GENOMIC DNA]</scope>
    <source>
        <strain evidence="2">93-146</strain>
    </source>
</reference>
<sequence length="101" mass="11914">MTYKQAQQRYGIQGRSTVLVWSRKYGRLDWSSGFPDRVKRKLPVAHTNPSLTSEQRIKELEEQLKLVNQKAEFFYVLKNDYGVNMVKKRPGKSSRKVRPQK</sequence>
<evidence type="ECO:0000313" key="2">
    <source>
        <dbReference type="Proteomes" id="UP000001485"/>
    </source>
</evidence>
<dbReference type="AlphaFoldDB" id="C5BGH0"/>
<dbReference type="EMBL" id="CP001600">
    <property type="protein sequence ID" value="ACR70376.2"/>
    <property type="molecule type" value="Genomic_DNA"/>
</dbReference>
<gene>
    <name evidence="1" type="ordered locus">NT01EI_3232</name>
</gene>
<dbReference type="HOGENOM" id="CLU_139800_0_2_6"/>
<evidence type="ECO:0008006" key="3">
    <source>
        <dbReference type="Google" id="ProtNLM"/>
    </source>
</evidence>
<organism evidence="1 2">
    <name type="scientific">Edwardsiella ictaluri (strain 93-146)</name>
    <dbReference type="NCBI Taxonomy" id="634503"/>
    <lineage>
        <taxon>Bacteria</taxon>
        <taxon>Pseudomonadati</taxon>
        <taxon>Pseudomonadota</taxon>
        <taxon>Gammaproteobacteria</taxon>
        <taxon>Enterobacterales</taxon>
        <taxon>Hafniaceae</taxon>
        <taxon>Edwardsiella</taxon>
    </lineage>
</organism>
<reference evidence="1 2" key="2">
    <citation type="journal article" date="2012" name="J. Bacteriol.">
        <title>Genome Sequence of Edwardsiella ictaluri 93-146, a Strain Associated with a Natural Channel Catfish Outbreak of Enteric Septicemia of Catfish.</title>
        <authorList>
            <person name="Williams M.L."/>
            <person name="Gillaspy A.F."/>
            <person name="Dyer D.W."/>
            <person name="Thune R.L."/>
            <person name="Waldbieser G.C."/>
            <person name="Schuster S.C."/>
            <person name="Gipson J."/>
            <person name="Zaitshik J."/>
            <person name="Landry C."/>
            <person name="Banes M.M."/>
            <person name="Lawrence M.L."/>
        </authorList>
    </citation>
    <scope>NUCLEOTIDE SEQUENCE [LARGE SCALE GENOMIC DNA]</scope>
    <source>
        <strain evidence="1 2">93-146</strain>
    </source>
</reference>
<evidence type="ECO:0000313" key="1">
    <source>
        <dbReference type="EMBL" id="ACR70376.2"/>
    </source>
</evidence>
<name>C5BGH0_EDWI9</name>